<name>A0A9W8X3E3_9PLEO</name>
<reference evidence="2" key="1">
    <citation type="submission" date="2022-10" db="EMBL/GenBank/DDBJ databases">
        <title>Tapping the CABI collections for fungal endophytes: first genome assemblies for Collariella, Neodidymelliopsis, Ascochyta clinopodiicola, Didymella pomorum, Didymosphaeria variabile, Neocosmospora piperis and Neocucurbitaria cava.</title>
        <authorList>
            <person name="Hill R."/>
        </authorList>
    </citation>
    <scope>NUCLEOTIDE SEQUENCE</scope>
    <source>
        <strain evidence="2">IMI 360193</strain>
    </source>
</reference>
<evidence type="ECO:0000256" key="1">
    <source>
        <dbReference type="SAM" id="MobiDB-lite"/>
    </source>
</evidence>
<comment type="caution">
    <text evidence="2">The sequence shown here is derived from an EMBL/GenBank/DDBJ whole genome shotgun (WGS) entry which is preliminary data.</text>
</comment>
<evidence type="ECO:0000313" key="3">
    <source>
        <dbReference type="Proteomes" id="UP001140562"/>
    </source>
</evidence>
<dbReference type="AlphaFoldDB" id="A0A9W8X3E3"/>
<proteinExistence type="predicted"/>
<feature type="compositionally biased region" description="Basic and acidic residues" evidence="1">
    <location>
        <begin position="145"/>
        <end position="158"/>
    </location>
</feature>
<evidence type="ECO:0000313" key="2">
    <source>
        <dbReference type="EMBL" id="KAJ4340102.1"/>
    </source>
</evidence>
<dbReference type="Proteomes" id="UP001140562">
    <property type="component" value="Unassembled WGS sequence"/>
</dbReference>
<dbReference type="OrthoDB" id="3796222at2759"/>
<accession>A0A9W8X3E3</accession>
<protein>
    <submittedName>
        <fullName evidence="2">Uncharacterized protein</fullName>
    </submittedName>
</protein>
<gene>
    <name evidence="2" type="ORF">N0V87_002722</name>
</gene>
<keyword evidence="3" id="KW-1185">Reference proteome</keyword>
<organism evidence="2 3">
    <name type="scientific">Didymella glomerata</name>
    <dbReference type="NCBI Taxonomy" id="749621"/>
    <lineage>
        <taxon>Eukaryota</taxon>
        <taxon>Fungi</taxon>
        <taxon>Dikarya</taxon>
        <taxon>Ascomycota</taxon>
        <taxon>Pezizomycotina</taxon>
        <taxon>Dothideomycetes</taxon>
        <taxon>Pleosporomycetidae</taxon>
        <taxon>Pleosporales</taxon>
        <taxon>Pleosporineae</taxon>
        <taxon>Didymellaceae</taxon>
        <taxon>Didymella</taxon>
    </lineage>
</organism>
<feature type="region of interest" description="Disordered" evidence="1">
    <location>
        <begin position="126"/>
        <end position="167"/>
    </location>
</feature>
<dbReference type="EMBL" id="JAPEUV010000018">
    <property type="protein sequence ID" value="KAJ4340102.1"/>
    <property type="molecule type" value="Genomic_DNA"/>
</dbReference>
<sequence length="542" mass="61707">MPHPEAVEADIEARRVEQEIAVSSPALVKTSPSPSKTGCTVRNPANRLWVEVNQRETFMHQLRMWASNHDSSAYFHGSISLPPQGAMPEEMVELGRSVNCLLFDASTSDPPTRIVIRLYQSKHLHNNAQISPKKEIDGPSGGTSKDARNRRSNEKHQTDLVNQQHQSVPTYHLVVRSGSGWLPARQFLNKHHFSTRAKEAKKAQARSLARAAALRVLPRDVPALLADLTARANALVNQVSVPAPPATSHVLAAPPSVKKSQTSVTETEFSASGKDVVKISPLFRPFSRLPRELQDEILYQAIEYTRKISIYRANTARDASLSSDPPITISKLFQISRVINERIISHIFRSTNFQFGITGFTNFLWQIGPTKRSYLQNLTFRFGKTSLLHCVRWLAPDLFWELFQPPVATNPPSLTYFWRCQIRDLTRELTLLTLTIDITDVPLTDVPLLVRVLKSAMGSVRHIRVIDKLGSAKELNVSNQASQRRSLEYQENTWRELALRYHVDYKHLRWYMRQELAPYDLQIDVRPVLDEWMNQNRDFFDA</sequence>